<dbReference type="InterPro" id="IPR015443">
    <property type="entry name" value="Aldose_1-epimerase"/>
</dbReference>
<dbReference type="GO" id="GO:0005737">
    <property type="term" value="C:cytoplasm"/>
    <property type="evidence" value="ECO:0007669"/>
    <property type="project" value="TreeGrafter"/>
</dbReference>
<reference evidence="13" key="1">
    <citation type="submission" date="2020-07" db="EMBL/GenBank/DDBJ databases">
        <authorList>
            <person name="Partida-Martinez L."/>
            <person name="Huntemann M."/>
            <person name="Clum A."/>
            <person name="Wang J."/>
            <person name="Palaniappan K."/>
            <person name="Ritter S."/>
            <person name="Chen I.-M."/>
            <person name="Stamatis D."/>
            <person name="Reddy T."/>
            <person name="O'Malley R."/>
            <person name="Daum C."/>
            <person name="Shapiro N."/>
            <person name="Ivanova N."/>
            <person name="Kyrpides N."/>
            <person name="Woyke T."/>
        </authorList>
    </citation>
    <scope>NUCLEOTIDE SEQUENCE [LARGE SCALE GENOMIC DNA]</scope>
    <source>
        <strain evidence="13">AT2.8</strain>
    </source>
</reference>
<dbReference type="InterPro" id="IPR018052">
    <property type="entry name" value="Ald1_epimerase_CS"/>
</dbReference>
<dbReference type="InterPro" id="IPR014718">
    <property type="entry name" value="GH-type_carb-bd"/>
</dbReference>
<evidence type="ECO:0000256" key="6">
    <source>
        <dbReference type="ARBA" id="ARBA00023235"/>
    </source>
</evidence>
<feature type="binding site" evidence="10">
    <location>
        <position position="252"/>
    </location>
    <ligand>
        <name>beta-D-galactose</name>
        <dbReference type="ChEBI" id="CHEBI:27667"/>
    </ligand>
</feature>
<dbReference type="GO" id="GO:0004034">
    <property type="term" value="F:aldose 1-epimerase activity"/>
    <property type="evidence" value="ECO:0007669"/>
    <property type="project" value="UniProtKB-EC"/>
</dbReference>
<keyword evidence="7 8" id="KW-0119">Carbohydrate metabolism</keyword>
<comment type="similarity">
    <text evidence="3 8">Belongs to the aldose epimerase family.</text>
</comment>
<evidence type="ECO:0000256" key="3">
    <source>
        <dbReference type="ARBA" id="ARBA00006206"/>
    </source>
</evidence>
<dbReference type="PIRSF" id="PIRSF005096">
    <property type="entry name" value="GALM"/>
    <property type="match status" value="1"/>
</dbReference>
<dbReference type="InterPro" id="IPR011013">
    <property type="entry name" value="Gal_mutarotase_sf_dom"/>
</dbReference>
<dbReference type="PANTHER" id="PTHR10091">
    <property type="entry name" value="ALDOSE-1-EPIMERASE"/>
    <property type="match status" value="1"/>
</dbReference>
<comment type="caution">
    <text evidence="12">The sequence shown here is derived from an EMBL/GenBank/DDBJ whole genome shotgun (WGS) entry which is preliminary data.</text>
</comment>
<evidence type="ECO:0000256" key="10">
    <source>
        <dbReference type="PIRSR" id="PIRSR005096-2"/>
    </source>
</evidence>
<dbReference type="InterPro" id="IPR008183">
    <property type="entry name" value="Aldose_1/G6P_1-epimerase"/>
</dbReference>
<dbReference type="AlphaFoldDB" id="A0A852TQG1"/>
<evidence type="ECO:0000313" key="12">
    <source>
        <dbReference type="EMBL" id="NYE09124.1"/>
    </source>
</evidence>
<dbReference type="PROSITE" id="PS00545">
    <property type="entry name" value="ALDOSE_1_EPIMERASE"/>
    <property type="match status" value="1"/>
</dbReference>
<proteinExistence type="inferred from homology"/>
<evidence type="ECO:0000256" key="8">
    <source>
        <dbReference type="PIRNR" id="PIRNR005096"/>
    </source>
</evidence>
<evidence type="ECO:0000256" key="1">
    <source>
        <dbReference type="ARBA" id="ARBA00001614"/>
    </source>
</evidence>
<evidence type="ECO:0000256" key="4">
    <source>
        <dbReference type="ARBA" id="ARBA00013185"/>
    </source>
</evidence>
<dbReference type="SUPFAM" id="SSF74650">
    <property type="entry name" value="Galactose mutarotase-like"/>
    <property type="match status" value="1"/>
</dbReference>
<dbReference type="GO" id="GO:0030246">
    <property type="term" value="F:carbohydrate binding"/>
    <property type="evidence" value="ECO:0007669"/>
    <property type="project" value="InterPro"/>
</dbReference>
<sequence>MKVLKEEFGRKDNQTVFLFNLINDHGVEIGCINYGCIITKIITPDKEGNFENVVIGYGNLNEYENDRYFLGAAVGRVAGRIKAGAFDLNGKTYILAKNENNNHLHGGNKGFNQIVWDSEVIEDEQEIGVRFTYFSPNGEEGYPGNLKVSVTYTLNNDNELSIRYSGVSDEDTLLNMTNHSYFNLSGHLKRDILHHSLRIKSDKFLELNDELLPTGDMLDVRGTAFDFITERMIETGVLSQHPQNKLAGAGYDHPFLLNTQHDQEIVLKDIESGRTLTIETDESSVVVYSGNQMKSEGEIAGVPSRKYLGICLETQGLPDAIHHPQFPSWVLEKDQEYSTVTTYKFGILEE</sequence>
<comment type="catalytic activity">
    <reaction evidence="1 8">
        <text>alpha-D-glucose = beta-D-glucose</text>
        <dbReference type="Rhea" id="RHEA:10264"/>
        <dbReference type="ChEBI" id="CHEBI:15903"/>
        <dbReference type="ChEBI" id="CHEBI:17925"/>
        <dbReference type="EC" id="5.1.3.3"/>
    </reaction>
</comment>
<evidence type="ECO:0000256" key="2">
    <source>
        <dbReference type="ARBA" id="ARBA00005028"/>
    </source>
</evidence>
<dbReference type="Proteomes" id="UP000548423">
    <property type="component" value="Unassembled WGS sequence"/>
</dbReference>
<reference evidence="13" key="2">
    <citation type="submission" date="2020-08" db="EMBL/GenBank/DDBJ databases">
        <title>The Agave Microbiome: Exploring the role of microbial communities in plant adaptations to desert environments.</title>
        <authorList>
            <person name="Partida-Martinez L.P."/>
        </authorList>
    </citation>
    <scope>NUCLEOTIDE SEQUENCE [LARGE SCALE GENOMIC DNA]</scope>
    <source>
        <strain evidence="13">AT2.8</strain>
    </source>
</reference>
<name>A0A852TQG1_9BACI</name>
<gene>
    <name evidence="12" type="ORF">F4694_005981</name>
</gene>
<dbReference type="EMBL" id="JACCBX010000018">
    <property type="protein sequence ID" value="NYE09124.1"/>
    <property type="molecule type" value="Genomic_DNA"/>
</dbReference>
<keyword evidence="6 8" id="KW-0413">Isomerase</keyword>
<protein>
    <recommendedName>
        <fullName evidence="5 8">Aldose 1-epimerase</fullName>
        <ecNumber evidence="4 8">5.1.3.3</ecNumber>
    </recommendedName>
</protein>
<dbReference type="GO" id="GO:0006006">
    <property type="term" value="P:glucose metabolic process"/>
    <property type="evidence" value="ECO:0007669"/>
    <property type="project" value="TreeGrafter"/>
</dbReference>
<feature type="active site" description="Proton acceptor" evidence="9">
    <location>
        <position position="313"/>
    </location>
</feature>
<feature type="active site" description="Proton donor" evidence="9">
    <location>
        <position position="179"/>
    </location>
</feature>
<comment type="pathway">
    <text evidence="2 8">Carbohydrate metabolism; hexose metabolism.</text>
</comment>
<evidence type="ECO:0000313" key="13">
    <source>
        <dbReference type="Proteomes" id="UP000548423"/>
    </source>
</evidence>
<accession>A0A852TQG1</accession>
<organism evidence="12 13">
    <name type="scientific">Neobacillus niacini</name>
    <dbReference type="NCBI Taxonomy" id="86668"/>
    <lineage>
        <taxon>Bacteria</taxon>
        <taxon>Bacillati</taxon>
        <taxon>Bacillota</taxon>
        <taxon>Bacilli</taxon>
        <taxon>Bacillales</taxon>
        <taxon>Bacillaceae</taxon>
        <taxon>Neobacillus</taxon>
    </lineage>
</organism>
<dbReference type="EC" id="5.1.3.3" evidence="4 8"/>
<evidence type="ECO:0000256" key="9">
    <source>
        <dbReference type="PIRSR" id="PIRSR005096-1"/>
    </source>
</evidence>
<evidence type="ECO:0000256" key="5">
    <source>
        <dbReference type="ARBA" id="ARBA00014165"/>
    </source>
</evidence>
<dbReference type="UniPathway" id="UPA00242"/>
<dbReference type="Pfam" id="PF01263">
    <property type="entry name" value="Aldose_epim"/>
    <property type="match status" value="1"/>
</dbReference>
<dbReference type="CDD" id="cd09019">
    <property type="entry name" value="galactose_mutarotase_like"/>
    <property type="match status" value="1"/>
</dbReference>
<evidence type="ECO:0000256" key="7">
    <source>
        <dbReference type="ARBA" id="ARBA00023277"/>
    </source>
</evidence>
<dbReference type="NCBIfam" id="NF008277">
    <property type="entry name" value="PRK11055.1"/>
    <property type="match status" value="1"/>
</dbReference>
<feature type="binding site" evidence="11">
    <location>
        <begin position="179"/>
        <end position="181"/>
    </location>
    <ligand>
        <name>beta-D-galactose</name>
        <dbReference type="ChEBI" id="CHEBI:27667"/>
    </ligand>
</feature>
<evidence type="ECO:0000256" key="11">
    <source>
        <dbReference type="PIRSR" id="PIRSR005096-3"/>
    </source>
</evidence>
<dbReference type="InterPro" id="IPR047215">
    <property type="entry name" value="Galactose_mutarotase-like"/>
</dbReference>
<dbReference type="Gene3D" id="2.70.98.10">
    <property type="match status" value="1"/>
</dbReference>
<dbReference type="GO" id="GO:0033499">
    <property type="term" value="P:galactose catabolic process via UDP-galactose, Leloir pathway"/>
    <property type="evidence" value="ECO:0007669"/>
    <property type="project" value="TreeGrafter"/>
</dbReference>
<dbReference type="PANTHER" id="PTHR10091:SF0">
    <property type="entry name" value="GALACTOSE MUTAROTASE"/>
    <property type="match status" value="1"/>
</dbReference>